<dbReference type="InterPro" id="IPR013780">
    <property type="entry name" value="Glyco_hydro_b"/>
</dbReference>
<evidence type="ECO:0000256" key="4">
    <source>
        <dbReference type="SAM" id="MobiDB-lite"/>
    </source>
</evidence>
<evidence type="ECO:0000313" key="6">
    <source>
        <dbReference type="EMBL" id="GCE07895.1"/>
    </source>
</evidence>
<evidence type="ECO:0000259" key="5">
    <source>
        <dbReference type="SMART" id="SM00642"/>
    </source>
</evidence>
<sequence>MFMAQMHKWWQTGVVYQIYPRSFMDSNGDGVGDLAGITQRLGYLEWLGIDAVWLSPVYPSPMADFGYDIANYTDIDPLFGTLNDFDALLHEAHRRNIKLIVDFVPNHTSDEHDWFVESRSSRESSKRDWYIWRDPAADGGPPNNWTSFFGGSAWQFDEGSGQYYLHMFDVKQPDLNWRNPEVRAAMYDVLRFWLDRGVDGFRVDVIWMMIKDAQFRDNPNRPGWKPGDPPYARQEGRYTENQPEVHDVIKEMRSLVDRYDERVFIGEIYLPVPQLMHYYGHSLDEVHLPFNFQFIELATWSASTIRACVDMYEKALPEGAWPNWVLGNHDRSRIASRIGKEQARIAHMLLLTLRGTPTWYYGDELGMQDAVVPPEMMHDPQGKDNPQHSRDPQRSPMQWNSQPGAGFTQPGVTSWLPLSQDYQHVNVQVEQDDEHSYLTLVKKLLSLRQSIPALTTGSYTSLDGVPDDCFVYIREQEGKRYLVALNCSGQEQQLHLDHARQGNVVLSTFLDRNDQVELTNFVLRANEGCLIEIDD</sequence>
<dbReference type="GO" id="GO:0009313">
    <property type="term" value="P:oligosaccharide catabolic process"/>
    <property type="evidence" value="ECO:0007669"/>
    <property type="project" value="TreeGrafter"/>
</dbReference>
<dbReference type="Gene3D" id="3.20.20.80">
    <property type="entry name" value="Glycosidases"/>
    <property type="match status" value="1"/>
</dbReference>
<dbReference type="Gene3D" id="3.90.400.10">
    <property type="entry name" value="Oligo-1,6-glucosidase, Domain 2"/>
    <property type="match status" value="1"/>
</dbReference>
<dbReference type="GO" id="GO:0004556">
    <property type="term" value="F:alpha-amylase activity"/>
    <property type="evidence" value="ECO:0007669"/>
    <property type="project" value="TreeGrafter"/>
</dbReference>
<reference evidence="7" key="1">
    <citation type="submission" date="2018-12" db="EMBL/GenBank/DDBJ databases">
        <title>Tengunoibacter tsumagoiensis gen. nov., sp. nov., Dictyobacter kobayashii sp. nov., D. alpinus sp. nov., and D. joshuensis sp. nov. and description of Dictyobacteraceae fam. nov. within the order Ktedonobacterales isolated from Tengu-no-mugimeshi.</title>
        <authorList>
            <person name="Wang C.M."/>
            <person name="Zheng Y."/>
            <person name="Sakai Y."/>
            <person name="Toyoda A."/>
            <person name="Minakuchi Y."/>
            <person name="Abe K."/>
            <person name="Yokota A."/>
            <person name="Yabe S."/>
        </authorList>
    </citation>
    <scope>NUCLEOTIDE SEQUENCE [LARGE SCALE GENOMIC DNA]</scope>
    <source>
        <strain evidence="7">S-27</strain>
    </source>
</reference>
<dbReference type="Gene3D" id="2.60.40.1180">
    <property type="entry name" value="Golgi alpha-mannosidase II"/>
    <property type="match status" value="1"/>
</dbReference>
<dbReference type="CDD" id="cd11331">
    <property type="entry name" value="AmyAc_OligoGlu_like"/>
    <property type="match status" value="1"/>
</dbReference>
<evidence type="ECO:0000256" key="2">
    <source>
        <dbReference type="ARBA" id="ARBA00022801"/>
    </source>
</evidence>
<name>A0A401ZM13_9CHLR</name>
<dbReference type="FunFam" id="3.90.400.10:FF:000002">
    <property type="entry name" value="Sucrose isomerase"/>
    <property type="match status" value="1"/>
</dbReference>
<evidence type="ECO:0000256" key="1">
    <source>
        <dbReference type="ARBA" id="ARBA00008061"/>
    </source>
</evidence>
<evidence type="ECO:0000313" key="7">
    <source>
        <dbReference type="Proteomes" id="UP000287224"/>
    </source>
</evidence>
<dbReference type="InterPro" id="IPR045857">
    <property type="entry name" value="O16G_dom_2"/>
</dbReference>
<feature type="compositionally biased region" description="Basic and acidic residues" evidence="4">
    <location>
        <begin position="376"/>
        <end position="393"/>
    </location>
</feature>
<accession>A0A401ZM13</accession>
<dbReference type="InterPro" id="IPR006047">
    <property type="entry name" value="GH13_cat_dom"/>
</dbReference>
<dbReference type="SUPFAM" id="SSF51445">
    <property type="entry name" value="(Trans)glycosidases"/>
    <property type="match status" value="1"/>
</dbReference>
<keyword evidence="2" id="KW-0378">Hydrolase</keyword>
<dbReference type="SUPFAM" id="SSF51011">
    <property type="entry name" value="Glycosyl hydrolase domain"/>
    <property type="match status" value="1"/>
</dbReference>
<feature type="domain" description="Glycosyl hydrolase family 13 catalytic" evidence="5">
    <location>
        <begin position="17"/>
        <end position="448"/>
    </location>
</feature>
<organism evidence="6 7">
    <name type="scientific">Dictyobacter aurantiacus</name>
    <dbReference type="NCBI Taxonomy" id="1936993"/>
    <lineage>
        <taxon>Bacteria</taxon>
        <taxon>Bacillati</taxon>
        <taxon>Chloroflexota</taxon>
        <taxon>Ktedonobacteria</taxon>
        <taxon>Ktedonobacterales</taxon>
        <taxon>Dictyobacteraceae</taxon>
        <taxon>Dictyobacter</taxon>
    </lineage>
</organism>
<feature type="region of interest" description="Disordered" evidence="4">
    <location>
        <begin position="373"/>
        <end position="404"/>
    </location>
</feature>
<comment type="caution">
    <text evidence="6">The sequence shown here is derived from an EMBL/GenBank/DDBJ whole genome shotgun (WGS) entry which is preliminary data.</text>
</comment>
<dbReference type="Proteomes" id="UP000287224">
    <property type="component" value="Unassembled WGS sequence"/>
</dbReference>
<dbReference type="SMART" id="SM00642">
    <property type="entry name" value="Aamy"/>
    <property type="match status" value="1"/>
</dbReference>
<proteinExistence type="inferred from homology"/>
<dbReference type="Pfam" id="PF00128">
    <property type="entry name" value="Alpha-amylase"/>
    <property type="match status" value="1"/>
</dbReference>
<dbReference type="PANTHER" id="PTHR10357">
    <property type="entry name" value="ALPHA-AMYLASE FAMILY MEMBER"/>
    <property type="match status" value="1"/>
</dbReference>
<protein>
    <submittedName>
        <fullName evidence="6">Alpha-amylase</fullName>
    </submittedName>
</protein>
<keyword evidence="7" id="KW-1185">Reference proteome</keyword>
<dbReference type="EMBL" id="BIFQ01000002">
    <property type="protein sequence ID" value="GCE07895.1"/>
    <property type="molecule type" value="Genomic_DNA"/>
</dbReference>
<dbReference type="AlphaFoldDB" id="A0A401ZM13"/>
<keyword evidence="3" id="KW-0326">Glycosidase</keyword>
<dbReference type="InterPro" id="IPR017853">
    <property type="entry name" value="GH"/>
</dbReference>
<dbReference type="PANTHER" id="PTHR10357:SF179">
    <property type="entry name" value="NEUTRAL AND BASIC AMINO ACID TRANSPORT PROTEIN RBAT"/>
    <property type="match status" value="1"/>
</dbReference>
<evidence type="ECO:0000256" key="3">
    <source>
        <dbReference type="ARBA" id="ARBA00023295"/>
    </source>
</evidence>
<comment type="similarity">
    <text evidence="1">Belongs to the glycosyl hydrolase 13 family.</text>
</comment>
<gene>
    <name evidence="6" type="ORF">KDAU_52240</name>
</gene>